<organism evidence="2 3">
    <name type="scientific">Bifidobacterium subtile</name>
    <dbReference type="NCBI Taxonomy" id="77635"/>
    <lineage>
        <taxon>Bacteria</taxon>
        <taxon>Bacillati</taxon>
        <taxon>Actinomycetota</taxon>
        <taxon>Actinomycetes</taxon>
        <taxon>Bifidobacteriales</taxon>
        <taxon>Bifidobacteriaceae</taxon>
        <taxon>Bifidobacterium</taxon>
    </lineage>
</organism>
<dbReference type="OrthoDB" id="652307at2"/>
<dbReference type="InterPro" id="IPR038595">
    <property type="entry name" value="LOR_sf"/>
</dbReference>
<dbReference type="Pfam" id="PF04525">
    <property type="entry name" value="LOR"/>
    <property type="match status" value="1"/>
</dbReference>
<dbReference type="InterPro" id="IPR025659">
    <property type="entry name" value="Tubby-like_C"/>
</dbReference>
<dbReference type="Proteomes" id="UP000029055">
    <property type="component" value="Unassembled WGS sequence"/>
</dbReference>
<dbReference type="RefSeq" id="WP_024464034.1">
    <property type="nucleotide sequence ID" value="NZ_CP062939.1"/>
</dbReference>
<dbReference type="eggNOG" id="COG4894">
    <property type="taxonomic scope" value="Bacteria"/>
</dbReference>
<sequence length="162" mass="18156">MQQLYIKQQVFTLAEHFTVADAGGNVRYRVEGSFLRIPKSFSITDPFGVEVARLEKTVFSLLPHFSVFVGGMQVASIDKELSLFRPRYRIDAAGLNVQGDWWDMEFSASRAGVEVARISKRWLSWGDSYEITVFDDALETLIVALVVAIDKVKNDENSSASA</sequence>
<dbReference type="AlphaFoldDB" id="A0A087E5P8"/>
<dbReference type="Gene3D" id="2.40.160.200">
    <property type="entry name" value="LURP1-related"/>
    <property type="match status" value="1"/>
</dbReference>
<reference evidence="2 3" key="1">
    <citation type="submission" date="2014-03" db="EMBL/GenBank/DDBJ databases">
        <title>Genomics of Bifidobacteria.</title>
        <authorList>
            <person name="Ventura M."/>
            <person name="Milani C."/>
            <person name="Lugli G.A."/>
        </authorList>
    </citation>
    <scope>NUCLEOTIDE SEQUENCE [LARGE SCALE GENOMIC DNA]</scope>
    <source>
        <strain evidence="2 3">LMG 11597</strain>
    </source>
</reference>
<accession>A0A087E5P8</accession>
<comment type="similarity">
    <text evidence="1">Belongs to the LOR family.</text>
</comment>
<evidence type="ECO:0000313" key="3">
    <source>
        <dbReference type="Proteomes" id="UP000029055"/>
    </source>
</evidence>
<dbReference type="SUPFAM" id="SSF54518">
    <property type="entry name" value="Tubby C-terminal domain-like"/>
    <property type="match status" value="1"/>
</dbReference>
<comment type="caution">
    <text evidence="2">The sequence shown here is derived from an EMBL/GenBank/DDBJ whole genome shotgun (WGS) entry which is preliminary data.</text>
</comment>
<name>A0A087E5P8_9BIFI</name>
<protein>
    <recommendedName>
        <fullName evidence="4">LURP-one-related family protein</fullName>
    </recommendedName>
</protein>
<dbReference type="InterPro" id="IPR007612">
    <property type="entry name" value="LOR"/>
</dbReference>
<evidence type="ECO:0008006" key="4">
    <source>
        <dbReference type="Google" id="ProtNLM"/>
    </source>
</evidence>
<evidence type="ECO:0000313" key="2">
    <source>
        <dbReference type="EMBL" id="KFJ03099.1"/>
    </source>
</evidence>
<keyword evidence="3" id="KW-1185">Reference proteome</keyword>
<gene>
    <name evidence="2" type="ORF">BISU_1030</name>
</gene>
<proteinExistence type="inferred from homology"/>
<evidence type="ECO:0000256" key="1">
    <source>
        <dbReference type="ARBA" id="ARBA00005437"/>
    </source>
</evidence>
<dbReference type="EMBL" id="JGZR01000007">
    <property type="protein sequence ID" value="KFJ03099.1"/>
    <property type="molecule type" value="Genomic_DNA"/>
</dbReference>